<dbReference type="Gene3D" id="3.40.395.10">
    <property type="entry name" value="Adenoviral Proteinase, Chain A"/>
    <property type="match status" value="1"/>
</dbReference>
<gene>
    <name evidence="6" type="ORF">BS50DRAFT_572952</name>
</gene>
<dbReference type="InterPro" id="IPR038765">
    <property type="entry name" value="Papain-like_cys_pep_sf"/>
</dbReference>
<dbReference type="GO" id="GO:0006508">
    <property type="term" value="P:proteolysis"/>
    <property type="evidence" value="ECO:0007669"/>
    <property type="project" value="UniProtKB-KW"/>
</dbReference>
<dbReference type="Pfam" id="PF02902">
    <property type="entry name" value="Peptidase_C48"/>
    <property type="match status" value="1"/>
</dbReference>
<accession>A0A2T2NRF2</accession>
<comment type="similarity">
    <text evidence="1">Belongs to the peptidase C48 family.</text>
</comment>
<evidence type="ECO:0000256" key="2">
    <source>
        <dbReference type="ARBA" id="ARBA00022670"/>
    </source>
</evidence>
<feature type="domain" description="Ubiquitin-like protease family profile" evidence="5">
    <location>
        <begin position="158"/>
        <end position="339"/>
    </location>
</feature>
<keyword evidence="3" id="KW-0378">Hydrolase</keyword>
<name>A0A2T2NRF2_CORCC</name>
<dbReference type="GO" id="GO:0008234">
    <property type="term" value="F:cysteine-type peptidase activity"/>
    <property type="evidence" value="ECO:0007669"/>
    <property type="project" value="InterPro"/>
</dbReference>
<protein>
    <recommendedName>
        <fullName evidence="5">Ubiquitin-like protease family profile domain-containing protein</fullName>
    </recommendedName>
</protein>
<evidence type="ECO:0000256" key="1">
    <source>
        <dbReference type="ARBA" id="ARBA00005234"/>
    </source>
</evidence>
<organism evidence="6 7">
    <name type="scientific">Corynespora cassiicola Philippines</name>
    <dbReference type="NCBI Taxonomy" id="1448308"/>
    <lineage>
        <taxon>Eukaryota</taxon>
        <taxon>Fungi</taxon>
        <taxon>Dikarya</taxon>
        <taxon>Ascomycota</taxon>
        <taxon>Pezizomycotina</taxon>
        <taxon>Dothideomycetes</taxon>
        <taxon>Pleosporomycetidae</taxon>
        <taxon>Pleosporales</taxon>
        <taxon>Corynesporascaceae</taxon>
        <taxon>Corynespora</taxon>
    </lineage>
</organism>
<evidence type="ECO:0000313" key="7">
    <source>
        <dbReference type="Proteomes" id="UP000240883"/>
    </source>
</evidence>
<proteinExistence type="inferred from homology"/>
<dbReference type="InterPro" id="IPR003653">
    <property type="entry name" value="Peptidase_C48_C"/>
</dbReference>
<dbReference type="EMBL" id="KZ678134">
    <property type="protein sequence ID" value="PSN67970.1"/>
    <property type="molecule type" value="Genomic_DNA"/>
</dbReference>
<dbReference type="OrthoDB" id="3687719at2759"/>
<dbReference type="PROSITE" id="PS50600">
    <property type="entry name" value="ULP_PROTEASE"/>
    <property type="match status" value="1"/>
</dbReference>
<evidence type="ECO:0000259" key="5">
    <source>
        <dbReference type="PROSITE" id="PS50600"/>
    </source>
</evidence>
<feature type="region of interest" description="Disordered" evidence="4">
    <location>
        <begin position="544"/>
        <end position="569"/>
    </location>
</feature>
<sequence>MSLNSVKPRALVGEFIDSRNQYKNTGAMIRHKTSNMVVYSSRSEPHGGLVPTVEHRPRLYPRRYSIDVVVASQPGITENKEAGWPQEDEEDFSMPQSPAEQLLQAPVQWGDYEALNIRGSHLRLPNPLRFAGLNSCFRYRTYSKPPFDNNTYLTIGDSTLSNSDIWQVRKLTYPDGWWNDAILNTALEFLNLDNDCKSLGIAIANSMTCEILHNVAVYDWDPAECVMYKDAFKDAKYILLPINDGYGGQTFEGTGGLHWSLLVVNRCSGEAHYIDSMFVNNPRFSIQGYRTSVGLAKILGDDEYDFQPEMYSPNQNLHNRFAHDGGACGPFVHEMMATCIDHIRSMREWGHEDTLRFSLTEEFPINWAQHFHSQKTRCSVFARFVGHKRLVDSKAQADQHNLVAMRDLEGTVELTKETCLEDGPEFRLFVGITSQSGEDESDELFSVTTDEALADIMDDDHIRMDPDMDIIMDLMGSDREDNESNRAVCSSPPGSPATATCTVRNNSPVPFLDETVIVSGQSSTPSPTSITLTPPCTPPVIIDEDEEGNFADSGGDYPDSRINNNKTRRAMRRQLKKLAQRRGG</sequence>
<dbReference type="GO" id="GO:0019783">
    <property type="term" value="F:ubiquitin-like protein peptidase activity"/>
    <property type="evidence" value="ECO:0007669"/>
    <property type="project" value="UniProtKB-ARBA"/>
</dbReference>
<evidence type="ECO:0000313" key="6">
    <source>
        <dbReference type="EMBL" id="PSN67970.1"/>
    </source>
</evidence>
<evidence type="ECO:0000256" key="4">
    <source>
        <dbReference type="SAM" id="MobiDB-lite"/>
    </source>
</evidence>
<dbReference type="SUPFAM" id="SSF54001">
    <property type="entry name" value="Cysteine proteinases"/>
    <property type="match status" value="1"/>
</dbReference>
<dbReference type="AlphaFoldDB" id="A0A2T2NRF2"/>
<keyword evidence="7" id="KW-1185">Reference proteome</keyword>
<keyword evidence="2" id="KW-0645">Protease</keyword>
<evidence type="ECO:0000256" key="3">
    <source>
        <dbReference type="ARBA" id="ARBA00022801"/>
    </source>
</evidence>
<reference evidence="6 7" key="1">
    <citation type="journal article" date="2018" name="Front. Microbiol.">
        <title>Genome-Wide Analysis of Corynespora cassiicola Leaf Fall Disease Putative Effectors.</title>
        <authorList>
            <person name="Lopez D."/>
            <person name="Ribeiro S."/>
            <person name="Label P."/>
            <person name="Fumanal B."/>
            <person name="Venisse J.S."/>
            <person name="Kohler A."/>
            <person name="de Oliveira R.R."/>
            <person name="Labutti K."/>
            <person name="Lipzen A."/>
            <person name="Lail K."/>
            <person name="Bauer D."/>
            <person name="Ohm R.A."/>
            <person name="Barry K.W."/>
            <person name="Spatafora J."/>
            <person name="Grigoriev I.V."/>
            <person name="Martin F.M."/>
            <person name="Pujade-Renaud V."/>
        </authorList>
    </citation>
    <scope>NUCLEOTIDE SEQUENCE [LARGE SCALE GENOMIC DNA]</scope>
    <source>
        <strain evidence="6 7">Philippines</strain>
    </source>
</reference>
<dbReference type="Proteomes" id="UP000240883">
    <property type="component" value="Unassembled WGS sequence"/>
</dbReference>